<dbReference type="PANTHER" id="PTHR42852:SF13">
    <property type="entry name" value="PROTEIN DIPZ"/>
    <property type="match status" value="1"/>
</dbReference>
<protein>
    <submittedName>
        <fullName evidence="5">Thioredoxin</fullName>
    </submittedName>
</protein>
<dbReference type="Pfam" id="PF08534">
    <property type="entry name" value="Redoxin"/>
    <property type="match status" value="1"/>
</dbReference>
<keyword evidence="6" id="KW-1185">Reference proteome</keyword>
<evidence type="ECO:0000256" key="3">
    <source>
        <dbReference type="ARBA" id="ARBA00023284"/>
    </source>
</evidence>
<dbReference type="OrthoDB" id="9815205at2"/>
<name>A0A1N6EQ60_9FLAO</name>
<evidence type="ECO:0000313" key="5">
    <source>
        <dbReference type="EMBL" id="SIN85229.1"/>
    </source>
</evidence>
<dbReference type="GO" id="GO:0030313">
    <property type="term" value="C:cell envelope"/>
    <property type="evidence" value="ECO:0007669"/>
    <property type="project" value="UniProtKB-SubCell"/>
</dbReference>
<keyword evidence="3" id="KW-0676">Redox-active center</keyword>
<dbReference type="EMBL" id="FSRQ01000001">
    <property type="protein sequence ID" value="SIN85229.1"/>
    <property type="molecule type" value="Genomic_DNA"/>
</dbReference>
<evidence type="ECO:0000256" key="1">
    <source>
        <dbReference type="ARBA" id="ARBA00004196"/>
    </source>
</evidence>
<evidence type="ECO:0000256" key="2">
    <source>
        <dbReference type="ARBA" id="ARBA00022748"/>
    </source>
</evidence>
<dbReference type="CDD" id="cd02966">
    <property type="entry name" value="TlpA_like_family"/>
    <property type="match status" value="1"/>
</dbReference>
<dbReference type="GO" id="GO:0017004">
    <property type="term" value="P:cytochrome complex assembly"/>
    <property type="evidence" value="ECO:0007669"/>
    <property type="project" value="UniProtKB-KW"/>
</dbReference>
<dbReference type="InterPro" id="IPR036249">
    <property type="entry name" value="Thioredoxin-like_sf"/>
</dbReference>
<dbReference type="InterPro" id="IPR050553">
    <property type="entry name" value="Thioredoxin_ResA/DsbE_sf"/>
</dbReference>
<feature type="domain" description="Thioredoxin" evidence="4">
    <location>
        <begin position="28"/>
        <end position="186"/>
    </location>
</feature>
<proteinExistence type="predicted"/>
<dbReference type="AlphaFoldDB" id="A0A1N6EQ60"/>
<evidence type="ECO:0000259" key="4">
    <source>
        <dbReference type="PROSITE" id="PS51352"/>
    </source>
</evidence>
<dbReference type="InterPro" id="IPR017937">
    <property type="entry name" value="Thioredoxin_CS"/>
</dbReference>
<dbReference type="GO" id="GO:0016491">
    <property type="term" value="F:oxidoreductase activity"/>
    <property type="evidence" value="ECO:0007669"/>
    <property type="project" value="InterPro"/>
</dbReference>
<dbReference type="SUPFAM" id="SSF52833">
    <property type="entry name" value="Thioredoxin-like"/>
    <property type="match status" value="1"/>
</dbReference>
<dbReference type="PANTHER" id="PTHR42852">
    <property type="entry name" value="THIOL:DISULFIDE INTERCHANGE PROTEIN DSBE"/>
    <property type="match status" value="1"/>
</dbReference>
<dbReference type="RefSeq" id="WP_074228615.1">
    <property type="nucleotide sequence ID" value="NZ_FSRQ01000001.1"/>
</dbReference>
<accession>A0A1N6EQ60</accession>
<sequence length="186" mass="21069">MKKIILTAILATVLIGCKKEAKKTEENISATDSANIQSTPESETSKISLKEVDQKGLTEILSKNNDTLYVTNFFATWCGPCMMEMPHFKKKIEELKGQPVKFTFINIFNKPDWQTEVSAFAQTSGLADKILLLDDSKLNQDFFKNFQQWSGNNIPFTFFRKGDKTEEAVGSMSEEMLNSKIDSFLK</sequence>
<dbReference type="InterPro" id="IPR013766">
    <property type="entry name" value="Thioredoxin_domain"/>
</dbReference>
<dbReference type="STRING" id="59733.SAMN05421769_0592"/>
<dbReference type="PROSITE" id="PS51257">
    <property type="entry name" value="PROKAR_LIPOPROTEIN"/>
    <property type="match status" value="1"/>
</dbReference>
<dbReference type="Proteomes" id="UP000184782">
    <property type="component" value="Unassembled WGS sequence"/>
</dbReference>
<dbReference type="PROSITE" id="PS51352">
    <property type="entry name" value="THIOREDOXIN_2"/>
    <property type="match status" value="1"/>
</dbReference>
<dbReference type="InterPro" id="IPR013740">
    <property type="entry name" value="Redoxin"/>
</dbReference>
<keyword evidence="2" id="KW-0201">Cytochrome c-type biogenesis</keyword>
<dbReference type="Gene3D" id="3.40.30.10">
    <property type="entry name" value="Glutaredoxin"/>
    <property type="match status" value="1"/>
</dbReference>
<evidence type="ECO:0000313" key="6">
    <source>
        <dbReference type="Proteomes" id="UP000184782"/>
    </source>
</evidence>
<gene>
    <name evidence="5" type="ORF">SAMN05421769_0592</name>
</gene>
<reference evidence="6" key="1">
    <citation type="submission" date="2016-12" db="EMBL/GenBank/DDBJ databases">
        <authorList>
            <person name="Varghese N."/>
            <person name="Submissions S."/>
        </authorList>
    </citation>
    <scope>NUCLEOTIDE SEQUENCE [LARGE SCALE GENOMIC DNA]</scope>
    <source>
        <strain evidence="6">DSM 16779</strain>
    </source>
</reference>
<organism evidence="5 6">
    <name type="scientific">Chryseobacterium scophthalmum</name>
    <dbReference type="NCBI Taxonomy" id="59733"/>
    <lineage>
        <taxon>Bacteria</taxon>
        <taxon>Pseudomonadati</taxon>
        <taxon>Bacteroidota</taxon>
        <taxon>Flavobacteriia</taxon>
        <taxon>Flavobacteriales</taxon>
        <taxon>Weeksellaceae</taxon>
        <taxon>Chryseobacterium group</taxon>
        <taxon>Chryseobacterium</taxon>
    </lineage>
</organism>
<dbReference type="PROSITE" id="PS00194">
    <property type="entry name" value="THIOREDOXIN_1"/>
    <property type="match status" value="1"/>
</dbReference>
<comment type="subcellular location">
    <subcellularLocation>
        <location evidence="1">Cell envelope</location>
    </subcellularLocation>
</comment>